<proteinExistence type="predicted"/>
<reference evidence="1 3" key="1">
    <citation type="submission" date="2017-01" db="EMBL/GenBank/DDBJ databases">
        <title>Complete Genome Sequence of Dolosigranulum pigrum isolated from a Patient with interstitial lung disease.</title>
        <authorList>
            <person name="Mukhopadhyay R."/>
            <person name="Joaquin J."/>
            <person name="Hogue R."/>
            <person name="Fitzgerald S."/>
            <person name="Jospin G."/>
            <person name="Eisen J.A."/>
            <person name="Chaturvedi V."/>
        </authorList>
    </citation>
    <scope>NUCLEOTIDE SEQUENCE [LARGE SCALE GENOMIC DNA]</scope>
    <source>
        <strain evidence="1 3">15S00348</strain>
    </source>
</reference>
<dbReference type="EMBL" id="MUYF01000003">
    <property type="protein sequence ID" value="OOL80502.1"/>
    <property type="molecule type" value="Genomic_DNA"/>
</dbReference>
<organism evidence="1 3">
    <name type="scientific">Dolosigranulum pigrum</name>
    <dbReference type="NCBI Taxonomy" id="29394"/>
    <lineage>
        <taxon>Bacteria</taxon>
        <taxon>Bacillati</taxon>
        <taxon>Bacillota</taxon>
        <taxon>Bacilli</taxon>
        <taxon>Lactobacillales</taxon>
        <taxon>Carnobacteriaceae</taxon>
        <taxon>Dolosigranulum</taxon>
    </lineage>
</organism>
<evidence type="ECO:0000313" key="3">
    <source>
        <dbReference type="Proteomes" id="UP000190409"/>
    </source>
</evidence>
<name>A0A1S8KL15_9LACT</name>
<evidence type="ECO:0000313" key="2">
    <source>
        <dbReference type="EMBL" id="OOL80502.1"/>
    </source>
</evidence>
<evidence type="ECO:0000313" key="1">
    <source>
        <dbReference type="EMBL" id="OOL80438.1"/>
    </source>
</evidence>
<accession>A0A1S8KL15</accession>
<dbReference type="Proteomes" id="UP000190409">
    <property type="component" value="Unassembled WGS sequence"/>
</dbReference>
<dbReference type="AlphaFoldDB" id="A0A1S8KL15"/>
<protein>
    <submittedName>
        <fullName evidence="1">Uncharacterized protein</fullName>
    </submittedName>
</protein>
<gene>
    <name evidence="1" type="ORF">BWX42_00310</name>
    <name evidence="2" type="ORF">BWX42_00690</name>
</gene>
<sequence length="126" mass="14866">MMWHNINFNSQNIAHHTAKSTLIKLPNRSEYAGYTFWHPSKLVRGADWKRSFSFNDDWEFTIFKTGKNYKRTVEKKLGAEEMLEAFEIVNEELTPTDNDESYLKITEPEPINADIIIPDELKREEI</sequence>
<dbReference type="EMBL" id="MUYF01000003">
    <property type="protein sequence ID" value="OOL80438.1"/>
    <property type="molecule type" value="Genomic_DNA"/>
</dbReference>
<comment type="caution">
    <text evidence="1">The sequence shown here is derived from an EMBL/GenBank/DDBJ whole genome shotgun (WGS) entry which is preliminary data.</text>
</comment>